<reference evidence="3" key="1">
    <citation type="submission" date="2017-06" db="EMBL/GenBank/DDBJ databases">
        <title>Complete Genome Sequence of Mycobacterium shigaense.</title>
        <authorList>
            <person name="Fukano H."/>
            <person name="Yoshida M."/>
            <person name="Kazumi Y."/>
            <person name="Ogura Y."/>
            <person name="Mitarai S."/>
            <person name="Hayashi T."/>
            <person name="Hoshino Y."/>
        </authorList>
    </citation>
    <scope>NUCLEOTIDE SEQUENCE [LARGE SCALE GENOMIC DNA]</scope>
    <source>
        <strain evidence="3">UN-152</strain>
    </source>
</reference>
<dbReference type="Proteomes" id="UP000217736">
    <property type="component" value="Chromosome"/>
</dbReference>
<dbReference type="RefSeq" id="WP_096443777.1">
    <property type="nucleotide sequence ID" value="NZ_AP018164.1"/>
</dbReference>
<proteinExistence type="inferred from homology"/>
<evidence type="ECO:0000256" key="1">
    <source>
        <dbReference type="RuleBase" id="RU362001"/>
    </source>
</evidence>
<keyword evidence="3" id="KW-1185">Reference proteome</keyword>
<evidence type="ECO:0000313" key="2">
    <source>
        <dbReference type="EMBL" id="BAX95049.1"/>
    </source>
</evidence>
<dbReference type="EMBL" id="AP018164">
    <property type="protein sequence ID" value="BAX95049.1"/>
    <property type="molecule type" value="Genomic_DNA"/>
</dbReference>
<dbReference type="SUPFAM" id="SSF140453">
    <property type="entry name" value="EsxAB dimer-like"/>
    <property type="match status" value="1"/>
</dbReference>
<comment type="similarity">
    <text evidence="1">Belongs to the WXG100 family.</text>
</comment>
<dbReference type="Gene3D" id="1.10.287.1060">
    <property type="entry name" value="ESAT-6-like"/>
    <property type="match status" value="1"/>
</dbReference>
<dbReference type="OrthoDB" id="3387628at2"/>
<dbReference type="NCBIfam" id="TIGR03930">
    <property type="entry name" value="WXG100_ESAT6"/>
    <property type="match status" value="1"/>
</dbReference>
<dbReference type="Pfam" id="PF06013">
    <property type="entry name" value="WXG100"/>
    <property type="match status" value="1"/>
</dbReference>
<dbReference type="InterPro" id="IPR036689">
    <property type="entry name" value="ESAT-6-like_sf"/>
</dbReference>
<name>A0A1Z4EQ02_9MYCO</name>
<gene>
    <name evidence="2" type="primary">esxA</name>
    <name evidence="2" type="ORF">MSG_04943</name>
</gene>
<dbReference type="AlphaFoldDB" id="A0A1Z4EQ02"/>
<protein>
    <recommendedName>
        <fullName evidence="1">ESAT-6-like protein</fullName>
    </recommendedName>
</protein>
<sequence length="96" mass="10057">MSEHQSWNFGGIEAGAGSIAGAVQTVHGLLDEGKQSLGKLAEAWGGSGSEAYQAVQHNWDNTSKELNDSLQSLSQRISEAGQTMAQTESGVTGMFT</sequence>
<accession>A0A1Z4EQ02</accession>
<evidence type="ECO:0000313" key="3">
    <source>
        <dbReference type="Proteomes" id="UP000217736"/>
    </source>
</evidence>
<organism evidence="2 3">
    <name type="scientific">Mycobacterium shigaense</name>
    <dbReference type="NCBI Taxonomy" id="722731"/>
    <lineage>
        <taxon>Bacteria</taxon>
        <taxon>Bacillati</taxon>
        <taxon>Actinomycetota</taxon>
        <taxon>Actinomycetes</taxon>
        <taxon>Mycobacteriales</taxon>
        <taxon>Mycobacteriaceae</taxon>
        <taxon>Mycobacterium</taxon>
        <taxon>Mycobacterium simiae complex</taxon>
    </lineage>
</organism>
<dbReference type="InterPro" id="IPR010310">
    <property type="entry name" value="T7SS_ESAT-6-like"/>
</dbReference>
<dbReference type="KEGG" id="mshg:MSG_04943"/>